<reference evidence="5" key="1">
    <citation type="submission" date="2025-08" db="UniProtKB">
        <authorList>
            <consortium name="RefSeq"/>
        </authorList>
    </citation>
    <scope>IDENTIFICATION</scope>
    <source>
        <tissue evidence="5">Testes</tissue>
    </source>
</reference>
<accession>A0ABM0MID2</accession>
<evidence type="ECO:0000256" key="1">
    <source>
        <dbReference type="ARBA" id="ARBA00023157"/>
    </source>
</evidence>
<feature type="transmembrane region" description="Helical" evidence="3">
    <location>
        <begin position="50"/>
        <end position="76"/>
    </location>
</feature>
<evidence type="ECO:0000256" key="2">
    <source>
        <dbReference type="SAM" id="MobiDB-lite"/>
    </source>
</evidence>
<proteinExistence type="predicted"/>
<dbReference type="InterPro" id="IPR004156">
    <property type="entry name" value="OATP"/>
</dbReference>
<feature type="transmembrane region" description="Helical" evidence="3">
    <location>
        <begin position="263"/>
        <end position="286"/>
    </location>
</feature>
<gene>
    <name evidence="5" type="primary">LOC102808461</name>
</gene>
<sequence>MDLSVEEETGNHDDESLIERDSSSSLIESDIHLWGWFNIRHRCLQVFNSGLWLCVTLSTFMFVQGMIVSGFVATSISTIERRFELPSIATGLIVSVYDLTAAICVLFMSFYSDYGNKPRILANSTIDCVTEEETSKSHILIVFIIGQVLIGCGASPLYTLGTTYLDENVRTEKAGIYVCDNYSRTSSLGRCLVVGFFIGSIAVWCIVLPISGFPREMKKTKQIKEEEQLEMLASSSPDVAKKPRYGMSVNDFPSSVWSLLRNATYLCITGTAITEGLLIGGFTYFMPKFIENQFAVTSSAASALCGVAVIPGAAGGTFLGGWFIKKFKLQSAWNDQTFYNCQCIPEFNCTVNGESYSSGCATVGECDKACWTLPVFLMLFFLSMLMNFQLTVPAAAITLRCVPENQRMLAMSIQSVFARLFGAVPGLLIVGATIDSTCLIWQESCDQTGACWMIYKIKTLGGILIDFKTKYRNGAADLAKEEPLIIREDSRANLSDEQTPMKLKAAKDE</sequence>
<organism evidence="4 5">
    <name type="scientific">Saccoglossus kowalevskii</name>
    <name type="common">Acorn worm</name>
    <dbReference type="NCBI Taxonomy" id="10224"/>
    <lineage>
        <taxon>Eukaryota</taxon>
        <taxon>Metazoa</taxon>
        <taxon>Hemichordata</taxon>
        <taxon>Enteropneusta</taxon>
        <taxon>Harrimaniidae</taxon>
        <taxon>Saccoglossus</taxon>
    </lineage>
</organism>
<dbReference type="RefSeq" id="XP_006819773.1">
    <property type="nucleotide sequence ID" value="XM_006819710.1"/>
</dbReference>
<feature type="transmembrane region" description="Helical" evidence="3">
    <location>
        <begin position="298"/>
        <end position="324"/>
    </location>
</feature>
<name>A0ABM0MID2_SACKO</name>
<keyword evidence="4" id="KW-1185">Reference proteome</keyword>
<protein>
    <submittedName>
        <fullName evidence="5">Solute carrier organic anion transporter family member 4C1-like</fullName>
    </submittedName>
</protein>
<dbReference type="Proteomes" id="UP000694865">
    <property type="component" value="Unplaced"/>
</dbReference>
<dbReference type="Gene3D" id="1.20.1250.20">
    <property type="entry name" value="MFS general substrate transporter like domains"/>
    <property type="match status" value="1"/>
</dbReference>
<keyword evidence="1" id="KW-1015">Disulfide bond</keyword>
<feature type="transmembrane region" description="Helical" evidence="3">
    <location>
        <begin position="375"/>
        <end position="399"/>
    </location>
</feature>
<feature type="transmembrane region" description="Helical" evidence="3">
    <location>
        <begin position="191"/>
        <end position="210"/>
    </location>
</feature>
<keyword evidence="3" id="KW-1133">Transmembrane helix</keyword>
<feature type="transmembrane region" description="Helical" evidence="3">
    <location>
        <begin position="139"/>
        <end position="160"/>
    </location>
</feature>
<keyword evidence="3" id="KW-0812">Transmembrane</keyword>
<evidence type="ECO:0000313" key="5">
    <source>
        <dbReference type="RefSeq" id="XP_006819773.1"/>
    </source>
</evidence>
<evidence type="ECO:0000256" key="3">
    <source>
        <dbReference type="SAM" id="Phobius"/>
    </source>
</evidence>
<feature type="transmembrane region" description="Helical" evidence="3">
    <location>
        <begin position="420"/>
        <end position="442"/>
    </location>
</feature>
<dbReference type="InterPro" id="IPR036259">
    <property type="entry name" value="MFS_trans_sf"/>
</dbReference>
<dbReference type="SUPFAM" id="SSF103473">
    <property type="entry name" value="MFS general substrate transporter"/>
    <property type="match status" value="1"/>
</dbReference>
<feature type="region of interest" description="Disordered" evidence="2">
    <location>
        <begin position="489"/>
        <end position="509"/>
    </location>
</feature>
<keyword evidence="3" id="KW-0472">Membrane</keyword>
<dbReference type="PANTHER" id="PTHR11388:SF100">
    <property type="entry name" value="SOLUTE CARRIER ORGANIC ANION TRANSPORTER FAMILY MEMBER 4A1"/>
    <property type="match status" value="1"/>
</dbReference>
<dbReference type="PANTHER" id="PTHR11388">
    <property type="entry name" value="ORGANIC ANION TRANSPORTER"/>
    <property type="match status" value="1"/>
</dbReference>
<dbReference type="Pfam" id="PF03137">
    <property type="entry name" value="OATP"/>
    <property type="match status" value="4"/>
</dbReference>
<dbReference type="GeneID" id="102808461"/>
<evidence type="ECO:0000313" key="4">
    <source>
        <dbReference type="Proteomes" id="UP000694865"/>
    </source>
</evidence>
<feature type="transmembrane region" description="Helical" evidence="3">
    <location>
        <begin position="88"/>
        <end position="111"/>
    </location>
</feature>